<evidence type="ECO:0000256" key="1">
    <source>
        <dbReference type="SAM" id="MobiDB-lite"/>
    </source>
</evidence>
<comment type="caution">
    <text evidence="2">The sequence shown here is derived from an EMBL/GenBank/DDBJ whole genome shotgun (WGS) entry which is preliminary data.</text>
</comment>
<name>A0A6D2JES5_9BRAS</name>
<dbReference type="AlphaFoldDB" id="A0A6D2JES5"/>
<feature type="region of interest" description="Disordered" evidence="1">
    <location>
        <begin position="203"/>
        <end position="228"/>
    </location>
</feature>
<dbReference type="GO" id="GO:0030014">
    <property type="term" value="C:CCR4-NOT complex"/>
    <property type="evidence" value="ECO:0007669"/>
    <property type="project" value="InterPro"/>
</dbReference>
<evidence type="ECO:0000313" key="3">
    <source>
        <dbReference type="Proteomes" id="UP000467841"/>
    </source>
</evidence>
<keyword evidence="3" id="KW-1185">Reference proteome</keyword>
<feature type="region of interest" description="Disordered" evidence="1">
    <location>
        <begin position="280"/>
        <end position="308"/>
    </location>
</feature>
<dbReference type="OrthoDB" id="1923159at2759"/>
<feature type="region of interest" description="Disordered" evidence="1">
    <location>
        <begin position="111"/>
        <end position="166"/>
    </location>
</feature>
<proteinExistence type="predicted"/>
<protein>
    <recommendedName>
        <fullName evidence="4">C3H1-type domain-containing protein</fullName>
    </recommendedName>
</protein>
<reference evidence="2" key="1">
    <citation type="submission" date="2020-01" db="EMBL/GenBank/DDBJ databases">
        <authorList>
            <person name="Mishra B."/>
        </authorList>
    </citation>
    <scope>NUCLEOTIDE SEQUENCE [LARGE SCALE GENOMIC DNA]</scope>
</reference>
<dbReference type="GO" id="GO:0016567">
    <property type="term" value="P:protein ubiquitination"/>
    <property type="evidence" value="ECO:0007669"/>
    <property type="project" value="TreeGrafter"/>
</dbReference>
<dbReference type="PANTHER" id="PTHR12603">
    <property type="entry name" value="CCR4-NOT TRANSCRIPTION COMPLEX RELATED"/>
    <property type="match status" value="1"/>
</dbReference>
<dbReference type="Proteomes" id="UP000467841">
    <property type="component" value="Unassembled WGS sequence"/>
</dbReference>
<feature type="compositionally biased region" description="Polar residues" evidence="1">
    <location>
        <begin position="205"/>
        <end position="220"/>
    </location>
</feature>
<gene>
    <name evidence="2" type="ORF">MERR_LOCUS25450</name>
</gene>
<organism evidence="2 3">
    <name type="scientific">Microthlaspi erraticum</name>
    <dbReference type="NCBI Taxonomy" id="1685480"/>
    <lineage>
        <taxon>Eukaryota</taxon>
        <taxon>Viridiplantae</taxon>
        <taxon>Streptophyta</taxon>
        <taxon>Embryophyta</taxon>
        <taxon>Tracheophyta</taxon>
        <taxon>Spermatophyta</taxon>
        <taxon>Magnoliopsida</taxon>
        <taxon>eudicotyledons</taxon>
        <taxon>Gunneridae</taxon>
        <taxon>Pentapetalae</taxon>
        <taxon>rosids</taxon>
        <taxon>malvids</taxon>
        <taxon>Brassicales</taxon>
        <taxon>Brassicaceae</taxon>
        <taxon>Coluteocarpeae</taxon>
        <taxon>Microthlaspi</taxon>
    </lineage>
</organism>
<sequence>MSVVLKLVLRDKGFNLANVINGFILDGKVLKAYFGKNNYCHAWIRNGACTNPDCLYLHEICSLEDSFTKDKVISVQKITGTSNALQYCSGSMLPPPLDGYCSDSSTIKFPSTTKSTRDEGPGAPADIGSHCDQGSIRRRGNNVPNTDAEADIAQNGNPGLRPEWDWRSQMPVNSTLNKSNWSELAEANSYVAKLLDESDRKASTLEPSNLLQQQNDQSRFSFPRHEKSNNQACDYNNTYCMYGQRSRDQSTLEFGQSQNGFASNLSGGYEQFAASPALRSQVSAPPGFSVPSTSRLPPPGFSSHETSDIASGTRLLDSSSVLRNAYHAPPPSSNLNTGGDVEFMDPAVLSVGRGIFHNGMETADFDMSSRSGFSSHPNSFENGARLQSLAQRSLAAQQVNGFHDPRNVNNISPSLFDPYENSLRLMDQTQGTRFSSLTRLPRQASLNPLFSNGRWDQWNETQSGNNTLGMTQLQDNVYSRLEEPRFPRPGPGDPYNRT</sequence>
<dbReference type="GO" id="GO:0004842">
    <property type="term" value="F:ubiquitin-protein transferase activity"/>
    <property type="evidence" value="ECO:0007669"/>
    <property type="project" value="InterPro"/>
</dbReference>
<dbReference type="PANTHER" id="PTHR12603:SF36">
    <property type="entry name" value="RNA BINDING (RRM_RBD_RNP MOTIFS) FAMILY PROTEIN"/>
    <property type="match status" value="1"/>
</dbReference>
<evidence type="ECO:0000313" key="2">
    <source>
        <dbReference type="EMBL" id="CAA7038215.1"/>
    </source>
</evidence>
<evidence type="ECO:0008006" key="4">
    <source>
        <dbReference type="Google" id="ProtNLM"/>
    </source>
</evidence>
<accession>A0A6D2JES5</accession>
<dbReference type="EMBL" id="CACVBM020001189">
    <property type="protein sequence ID" value="CAA7038215.1"/>
    <property type="molecule type" value="Genomic_DNA"/>
</dbReference>
<dbReference type="InterPro" id="IPR039780">
    <property type="entry name" value="Mot2"/>
</dbReference>